<evidence type="ECO:0000313" key="2">
    <source>
        <dbReference type="EMBL" id="MFD1527899.1"/>
    </source>
</evidence>
<sequence>MSSTNRWSGARGTTVIGLVAGAVGILVLRFSGAAMPSVPPGLVLLVAAAALVAFSTRRWAPIVAVLVALSEILGYVLSGSTYGLFAVDSIGILIGTWVRGIGIVLAFAAGIAATVVGYRRTPSEAH</sequence>
<keyword evidence="1" id="KW-1133">Transmembrane helix</keyword>
<name>A0ABW4FCP2_9PSEU</name>
<evidence type="ECO:0000256" key="1">
    <source>
        <dbReference type="SAM" id="Phobius"/>
    </source>
</evidence>
<dbReference type="EMBL" id="JBHUCP010000001">
    <property type="protein sequence ID" value="MFD1527899.1"/>
    <property type="molecule type" value="Genomic_DNA"/>
</dbReference>
<evidence type="ECO:0008006" key="4">
    <source>
        <dbReference type="Google" id="ProtNLM"/>
    </source>
</evidence>
<evidence type="ECO:0000313" key="3">
    <source>
        <dbReference type="Proteomes" id="UP001597145"/>
    </source>
</evidence>
<accession>A0ABW4FCP2</accession>
<keyword evidence="1" id="KW-0472">Membrane</keyword>
<feature type="transmembrane region" description="Helical" evidence="1">
    <location>
        <begin position="37"/>
        <end position="55"/>
    </location>
</feature>
<dbReference type="RefSeq" id="WP_343971817.1">
    <property type="nucleotide sequence ID" value="NZ_BAAAJG010000003.1"/>
</dbReference>
<feature type="transmembrane region" description="Helical" evidence="1">
    <location>
        <begin position="97"/>
        <end position="118"/>
    </location>
</feature>
<feature type="transmembrane region" description="Helical" evidence="1">
    <location>
        <begin position="62"/>
        <end position="85"/>
    </location>
</feature>
<proteinExistence type="predicted"/>
<reference evidence="3" key="1">
    <citation type="journal article" date="2019" name="Int. J. Syst. Evol. Microbiol.">
        <title>The Global Catalogue of Microorganisms (GCM) 10K type strain sequencing project: providing services to taxonomists for standard genome sequencing and annotation.</title>
        <authorList>
            <consortium name="The Broad Institute Genomics Platform"/>
            <consortium name="The Broad Institute Genome Sequencing Center for Infectious Disease"/>
            <person name="Wu L."/>
            <person name="Ma J."/>
        </authorList>
    </citation>
    <scope>NUCLEOTIDE SEQUENCE [LARGE SCALE GENOMIC DNA]</scope>
    <source>
        <strain evidence="3">JCM 12165</strain>
    </source>
</reference>
<dbReference type="Proteomes" id="UP001597145">
    <property type="component" value="Unassembled WGS sequence"/>
</dbReference>
<feature type="transmembrane region" description="Helical" evidence="1">
    <location>
        <begin position="12"/>
        <end position="31"/>
    </location>
</feature>
<protein>
    <recommendedName>
        <fullName evidence="4">Integral membrane protein</fullName>
    </recommendedName>
</protein>
<keyword evidence="3" id="KW-1185">Reference proteome</keyword>
<comment type="caution">
    <text evidence="2">The sequence shown here is derived from an EMBL/GenBank/DDBJ whole genome shotgun (WGS) entry which is preliminary data.</text>
</comment>
<keyword evidence="1" id="KW-0812">Transmembrane</keyword>
<gene>
    <name evidence="2" type="ORF">ACFSCY_00400</name>
</gene>
<organism evidence="2 3">
    <name type="scientific">Pseudonocardia aurantiaca</name>
    <dbReference type="NCBI Taxonomy" id="75290"/>
    <lineage>
        <taxon>Bacteria</taxon>
        <taxon>Bacillati</taxon>
        <taxon>Actinomycetota</taxon>
        <taxon>Actinomycetes</taxon>
        <taxon>Pseudonocardiales</taxon>
        <taxon>Pseudonocardiaceae</taxon>
        <taxon>Pseudonocardia</taxon>
    </lineage>
</organism>